<evidence type="ECO:0000256" key="3">
    <source>
        <dbReference type="ARBA" id="ARBA00022989"/>
    </source>
</evidence>
<comment type="subcellular location">
    <subcellularLocation>
        <location evidence="1">Membrane</location>
    </subcellularLocation>
</comment>
<dbReference type="Gene3D" id="2.10.109.10">
    <property type="entry name" value="Umud Fragment, subunit A"/>
    <property type="match status" value="1"/>
</dbReference>
<evidence type="ECO:0000256" key="2">
    <source>
        <dbReference type="ARBA" id="ARBA00022692"/>
    </source>
</evidence>
<evidence type="ECO:0000256" key="6">
    <source>
        <dbReference type="SAM" id="Phobius"/>
    </source>
</evidence>
<accession>A0A6N2XXN7</accession>
<feature type="transmembrane region" description="Helical" evidence="6">
    <location>
        <begin position="126"/>
        <end position="153"/>
    </location>
</feature>
<dbReference type="EMBL" id="CACRTL010000003">
    <property type="protein sequence ID" value="VYT58300.1"/>
    <property type="molecule type" value="Genomic_DNA"/>
</dbReference>
<dbReference type="InterPro" id="IPR001733">
    <property type="entry name" value="Peptidase_S26B"/>
</dbReference>
<dbReference type="PANTHER" id="PTHR10806">
    <property type="entry name" value="SIGNAL PEPTIDASE COMPLEX CATALYTIC SUBUNIT SEC11"/>
    <property type="match status" value="1"/>
</dbReference>
<dbReference type="InterPro" id="IPR036286">
    <property type="entry name" value="LexA/Signal_pep-like_sf"/>
</dbReference>
<reference evidence="7" key="1">
    <citation type="submission" date="2019-11" db="EMBL/GenBank/DDBJ databases">
        <authorList>
            <person name="Feng L."/>
        </authorList>
    </citation>
    <scope>NUCLEOTIDE SEQUENCE</scope>
    <source>
        <strain evidence="7">CramosumLFYP8</strain>
    </source>
</reference>
<dbReference type="PANTHER" id="PTHR10806:SF6">
    <property type="entry name" value="SIGNAL PEPTIDASE COMPLEX CATALYTIC SUBUNIT SEC11"/>
    <property type="match status" value="1"/>
</dbReference>
<keyword evidence="4 6" id="KW-0472">Membrane</keyword>
<dbReference type="GO" id="GO:0016020">
    <property type="term" value="C:membrane"/>
    <property type="evidence" value="ECO:0007669"/>
    <property type="project" value="UniProtKB-SubCell"/>
</dbReference>
<sequence>MNKIRKINNIVSTILLILCFIYLIITLGPRLLGYEVNVVLSNSMEPVYSTGELLLVKPAKADEIKVNDIISFKGSGVSGNVITHRVIKIDQEKQVFITKGDANSSQDSNPVAFSRLNGIVKINIPYIGYIYGMIQSMIAKIILAGLVLIYIIVNLVTKKKLNSNVSEEEAK</sequence>
<dbReference type="NCBIfam" id="TIGR02228">
    <property type="entry name" value="sigpep_I_arch"/>
    <property type="match status" value="1"/>
</dbReference>
<evidence type="ECO:0000256" key="4">
    <source>
        <dbReference type="ARBA" id="ARBA00023136"/>
    </source>
</evidence>
<keyword evidence="7" id="KW-0378">Hydrolase</keyword>
<organism evidence="7">
    <name type="scientific">Thomasclavelia ramosa</name>
    <dbReference type="NCBI Taxonomy" id="1547"/>
    <lineage>
        <taxon>Bacteria</taxon>
        <taxon>Bacillati</taxon>
        <taxon>Bacillota</taxon>
        <taxon>Erysipelotrichia</taxon>
        <taxon>Erysipelotrichales</taxon>
        <taxon>Coprobacillaceae</taxon>
        <taxon>Thomasclavelia</taxon>
    </lineage>
</organism>
<dbReference type="RefSeq" id="WP_003538514.1">
    <property type="nucleotide sequence ID" value="NZ_AP031443.1"/>
</dbReference>
<dbReference type="GO" id="GO:0004252">
    <property type="term" value="F:serine-type endopeptidase activity"/>
    <property type="evidence" value="ECO:0007669"/>
    <property type="project" value="UniProtKB-UniRule"/>
</dbReference>
<evidence type="ECO:0000256" key="5">
    <source>
        <dbReference type="NCBIfam" id="TIGR02228"/>
    </source>
</evidence>
<keyword evidence="3 6" id="KW-1133">Transmembrane helix</keyword>
<evidence type="ECO:0000256" key="1">
    <source>
        <dbReference type="ARBA" id="ARBA00004370"/>
    </source>
</evidence>
<dbReference type="EC" id="3.4.21.89" evidence="5"/>
<keyword evidence="2 6" id="KW-0812">Transmembrane</keyword>
<dbReference type="GeneID" id="64196684"/>
<protein>
    <recommendedName>
        <fullName evidence="5">Signal peptidase I</fullName>
        <ecNumber evidence="5">3.4.21.89</ecNumber>
    </recommendedName>
</protein>
<dbReference type="GO" id="GO:0009003">
    <property type="term" value="F:signal peptidase activity"/>
    <property type="evidence" value="ECO:0007669"/>
    <property type="project" value="UniProtKB-EC"/>
</dbReference>
<dbReference type="PRINTS" id="PR00728">
    <property type="entry name" value="SIGNALPTASE"/>
</dbReference>
<feature type="transmembrane region" description="Helical" evidence="6">
    <location>
        <begin position="7"/>
        <end position="25"/>
    </location>
</feature>
<proteinExistence type="predicted"/>
<dbReference type="CDD" id="cd06530">
    <property type="entry name" value="S26_SPase_I"/>
    <property type="match status" value="1"/>
</dbReference>
<gene>
    <name evidence="7" type="primary">sipW_2</name>
    <name evidence="7" type="ORF">CRLFYP8_00760</name>
</gene>
<dbReference type="InterPro" id="IPR019533">
    <property type="entry name" value="Peptidase_S26"/>
</dbReference>
<dbReference type="GO" id="GO:0006465">
    <property type="term" value="P:signal peptide processing"/>
    <property type="evidence" value="ECO:0007669"/>
    <property type="project" value="UniProtKB-UniRule"/>
</dbReference>
<evidence type="ECO:0000313" key="7">
    <source>
        <dbReference type="EMBL" id="VYT58300.1"/>
    </source>
</evidence>
<dbReference type="SUPFAM" id="SSF51306">
    <property type="entry name" value="LexA/Signal peptidase"/>
    <property type="match status" value="1"/>
</dbReference>
<name>A0A6N2XXN7_9FIRM</name>
<dbReference type="AlphaFoldDB" id="A0A6N2XXN7"/>